<reference evidence="2" key="1">
    <citation type="submission" date="2016-11" db="EMBL/GenBank/DDBJ databases">
        <title>Complete Genome Sequence of alachlor-degrading Sphingomonas sp. strain JJ-A5.</title>
        <authorList>
            <person name="Lee H."/>
            <person name="Ka J.-O."/>
        </authorList>
    </citation>
    <scope>NUCLEOTIDE SEQUENCE [LARGE SCALE GENOMIC DNA]</scope>
    <source>
        <strain evidence="2">JJ-A5</strain>
    </source>
</reference>
<proteinExistence type="predicted"/>
<dbReference type="OrthoDB" id="165209at2"/>
<dbReference type="KEGG" id="sphj:BSL82_10730"/>
<dbReference type="RefSeq" id="WP_083579151.1">
    <property type="nucleotide sequence ID" value="NZ_CP018221.1"/>
</dbReference>
<protein>
    <submittedName>
        <fullName evidence="1">Uncharacterized protein</fullName>
    </submittedName>
</protein>
<evidence type="ECO:0000313" key="2">
    <source>
        <dbReference type="Proteomes" id="UP000182063"/>
    </source>
</evidence>
<accession>A0A1L3ZVV7</accession>
<organism evidence="1 2">
    <name type="scientific">Tardibacter chloracetimidivorans</name>
    <dbReference type="NCBI Taxonomy" id="1921510"/>
    <lineage>
        <taxon>Bacteria</taxon>
        <taxon>Pseudomonadati</taxon>
        <taxon>Pseudomonadota</taxon>
        <taxon>Alphaproteobacteria</taxon>
        <taxon>Sphingomonadales</taxon>
        <taxon>Sphingomonadaceae</taxon>
        <taxon>Tardibacter</taxon>
    </lineage>
</organism>
<evidence type="ECO:0000313" key="1">
    <source>
        <dbReference type="EMBL" id="API59730.1"/>
    </source>
</evidence>
<dbReference type="EMBL" id="CP018221">
    <property type="protein sequence ID" value="API59730.1"/>
    <property type="molecule type" value="Genomic_DNA"/>
</dbReference>
<gene>
    <name evidence="1" type="ORF">BSL82_10730</name>
</gene>
<sequence length="65" mass="7108">MAVALDVTDRGRVDALVAAAEEGFGRAILIAQNDEWPVQRPRYRTRKTNSELSDGPLVSLPIMVA</sequence>
<keyword evidence="2" id="KW-1185">Reference proteome</keyword>
<dbReference type="Proteomes" id="UP000182063">
    <property type="component" value="Chromosome"/>
</dbReference>
<dbReference type="AlphaFoldDB" id="A0A1L3ZVV7"/>
<name>A0A1L3ZVV7_9SPHN</name>
<dbReference type="STRING" id="1921510.BSL82_10730"/>